<feature type="region of interest" description="Disordered" evidence="7">
    <location>
        <begin position="1"/>
        <end position="34"/>
    </location>
</feature>
<accession>A0A165SCJ9</accession>
<dbReference type="PANTHER" id="PTHR12931:SF15">
    <property type="entry name" value="UBIQUITIN THIOESTERASE OTUBAIN-LIKE"/>
    <property type="match status" value="1"/>
</dbReference>
<feature type="domain" description="OTU" evidence="8">
    <location>
        <begin position="102"/>
        <end position="312"/>
    </location>
</feature>
<dbReference type="PANTHER" id="PTHR12931">
    <property type="entry name" value="UBIQUITIN THIOLESTERASE PROTEIN OTUB"/>
    <property type="match status" value="1"/>
</dbReference>
<evidence type="ECO:0000256" key="7">
    <source>
        <dbReference type="SAM" id="MobiDB-lite"/>
    </source>
</evidence>
<dbReference type="InterPro" id="IPR019400">
    <property type="entry name" value="Peptidase_C65_otubain"/>
</dbReference>
<organism evidence="9 10">
    <name type="scientific">Neolentinus lepideus HHB14362 ss-1</name>
    <dbReference type="NCBI Taxonomy" id="1314782"/>
    <lineage>
        <taxon>Eukaryota</taxon>
        <taxon>Fungi</taxon>
        <taxon>Dikarya</taxon>
        <taxon>Basidiomycota</taxon>
        <taxon>Agaricomycotina</taxon>
        <taxon>Agaricomycetes</taxon>
        <taxon>Gloeophyllales</taxon>
        <taxon>Gloeophyllaceae</taxon>
        <taxon>Neolentinus</taxon>
    </lineage>
</organism>
<dbReference type="SUPFAM" id="SSF54001">
    <property type="entry name" value="Cysteine proteinases"/>
    <property type="match status" value="1"/>
</dbReference>
<keyword evidence="10" id="KW-1185">Reference proteome</keyword>
<dbReference type="GO" id="GO:0004843">
    <property type="term" value="F:cysteine-type deubiquitinase activity"/>
    <property type="evidence" value="ECO:0007669"/>
    <property type="project" value="UniProtKB-EC"/>
</dbReference>
<dbReference type="InterPro" id="IPR042468">
    <property type="entry name" value="Peptidase_C65_otubain_sub1"/>
</dbReference>
<dbReference type="GO" id="GO:0071108">
    <property type="term" value="P:protein K48-linked deubiquitination"/>
    <property type="evidence" value="ECO:0007669"/>
    <property type="project" value="TreeGrafter"/>
</dbReference>
<dbReference type="InParanoid" id="A0A165SCJ9"/>
<sequence length="320" mass="35536">MQIPSNNPSDALGSTSGDLPSTQNEEQVPTYTGPGFITEIPELAGLTPAQLYELNQGLMDEAMPQRPLIDQIVPMAVLRAEYENGSASFVKQIDYLVSQSYTGIRRTRGDGDCFYRSLAFRYVERLLNSQEPTMSVVTAISTLESRLPMLEAAGFQPLVYDDFYETLSSIIRRVVQPDDSGTTLTLPLLLEAFQSPEVSNSVVVFLRLLTSAQIRTDPDEFAPFLFHPEIGEPMTPREFCETFVEAVGKEADHVQMTALARALKIDFSVAYLDGRSPDGHVDFVKFNEGVDDGLDPLVLLYRPGHYDVLEKRTDEVPLVG</sequence>
<keyword evidence="4" id="KW-0833">Ubl conjugation pathway</keyword>
<keyword evidence="3" id="KW-0645">Protease</keyword>
<dbReference type="PROSITE" id="PS50802">
    <property type="entry name" value="OTU"/>
    <property type="match status" value="1"/>
</dbReference>
<keyword evidence="5" id="KW-0378">Hydrolase</keyword>
<dbReference type="InterPro" id="IPR038765">
    <property type="entry name" value="Papain-like_cys_pep_sf"/>
</dbReference>
<dbReference type="STRING" id="1314782.A0A165SCJ9"/>
<evidence type="ECO:0000259" key="8">
    <source>
        <dbReference type="PROSITE" id="PS50802"/>
    </source>
</evidence>
<dbReference type="InterPro" id="IPR003323">
    <property type="entry name" value="OTU_dom"/>
</dbReference>
<evidence type="ECO:0000256" key="6">
    <source>
        <dbReference type="ARBA" id="ARBA00022807"/>
    </source>
</evidence>
<comment type="catalytic activity">
    <reaction evidence="1">
        <text>Thiol-dependent hydrolysis of ester, thioester, amide, peptide and isopeptide bonds formed by the C-terminal Gly of ubiquitin (a 76-residue protein attached to proteins as an intracellular targeting signal).</text>
        <dbReference type="EC" id="3.4.19.12"/>
    </reaction>
</comment>
<dbReference type="AlphaFoldDB" id="A0A165SCJ9"/>
<evidence type="ECO:0000256" key="1">
    <source>
        <dbReference type="ARBA" id="ARBA00000707"/>
    </source>
</evidence>
<name>A0A165SCJ9_9AGAM</name>
<keyword evidence="6" id="KW-0788">Thiol protease</keyword>
<proteinExistence type="predicted"/>
<dbReference type="GO" id="GO:0006508">
    <property type="term" value="P:proteolysis"/>
    <property type="evidence" value="ECO:0007669"/>
    <property type="project" value="UniProtKB-KW"/>
</dbReference>
<evidence type="ECO:0000256" key="4">
    <source>
        <dbReference type="ARBA" id="ARBA00022786"/>
    </source>
</evidence>
<feature type="compositionally biased region" description="Polar residues" evidence="7">
    <location>
        <begin position="1"/>
        <end position="30"/>
    </location>
</feature>
<dbReference type="InterPro" id="IPR042467">
    <property type="entry name" value="Peptidase_C65_otubain_sub2"/>
</dbReference>
<evidence type="ECO:0000256" key="2">
    <source>
        <dbReference type="ARBA" id="ARBA00012759"/>
    </source>
</evidence>
<evidence type="ECO:0000256" key="5">
    <source>
        <dbReference type="ARBA" id="ARBA00022801"/>
    </source>
</evidence>
<dbReference type="Pfam" id="PF10275">
    <property type="entry name" value="Peptidase_C65"/>
    <property type="match status" value="1"/>
</dbReference>
<protein>
    <recommendedName>
        <fullName evidence="2">ubiquitinyl hydrolase 1</fullName>
        <ecNumber evidence="2">3.4.19.12</ecNumber>
    </recommendedName>
</protein>
<dbReference type="EMBL" id="KV425574">
    <property type="protein sequence ID" value="KZT24962.1"/>
    <property type="molecule type" value="Genomic_DNA"/>
</dbReference>
<dbReference type="GO" id="GO:0005634">
    <property type="term" value="C:nucleus"/>
    <property type="evidence" value="ECO:0007669"/>
    <property type="project" value="TreeGrafter"/>
</dbReference>
<dbReference type="Gene3D" id="3.30.200.60">
    <property type="entry name" value="Peptidase C65 Otubain, subdomain 1"/>
    <property type="match status" value="1"/>
</dbReference>
<dbReference type="CDD" id="cd22749">
    <property type="entry name" value="Otubain_C65"/>
    <property type="match status" value="1"/>
</dbReference>
<gene>
    <name evidence="9" type="ORF">NEOLEDRAFT_1115237</name>
</gene>
<dbReference type="Gene3D" id="1.20.1300.20">
    <property type="entry name" value="Peptidase C65 Otubain, subdomain 2"/>
    <property type="match status" value="1"/>
</dbReference>
<evidence type="ECO:0000313" key="9">
    <source>
        <dbReference type="EMBL" id="KZT24962.1"/>
    </source>
</evidence>
<evidence type="ECO:0000313" key="10">
    <source>
        <dbReference type="Proteomes" id="UP000076761"/>
    </source>
</evidence>
<dbReference type="EC" id="3.4.19.12" evidence="2"/>
<reference evidence="9 10" key="1">
    <citation type="journal article" date="2016" name="Mol. Biol. Evol.">
        <title>Comparative Genomics of Early-Diverging Mushroom-Forming Fungi Provides Insights into the Origins of Lignocellulose Decay Capabilities.</title>
        <authorList>
            <person name="Nagy L.G."/>
            <person name="Riley R."/>
            <person name="Tritt A."/>
            <person name="Adam C."/>
            <person name="Daum C."/>
            <person name="Floudas D."/>
            <person name="Sun H."/>
            <person name="Yadav J.S."/>
            <person name="Pangilinan J."/>
            <person name="Larsson K.H."/>
            <person name="Matsuura K."/>
            <person name="Barry K."/>
            <person name="Labutti K."/>
            <person name="Kuo R."/>
            <person name="Ohm R.A."/>
            <person name="Bhattacharya S.S."/>
            <person name="Shirouzu T."/>
            <person name="Yoshinaga Y."/>
            <person name="Martin F.M."/>
            <person name="Grigoriev I.V."/>
            <person name="Hibbett D.S."/>
        </authorList>
    </citation>
    <scope>NUCLEOTIDE SEQUENCE [LARGE SCALE GENOMIC DNA]</scope>
    <source>
        <strain evidence="9 10">HHB14362 ss-1</strain>
    </source>
</reference>
<dbReference type="Proteomes" id="UP000076761">
    <property type="component" value="Unassembled WGS sequence"/>
</dbReference>
<dbReference type="GO" id="GO:0043130">
    <property type="term" value="F:ubiquitin binding"/>
    <property type="evidence" value="ECO:0007669"/>
    <property type="project" value="TreeGrafter"/>
</dbReference>
<dbReference type="OrthoDB" id="18915at2759"/>
<evidence type="ECO:0000256" key="3">
    <source>
        <dbReference type="ARBA" id="ARBA00022670"/>
    </source>
</evidence>